<dbReference type="AlphaFoldDB" id="X6PD20"/>
<name>X6PD20_RETFI</name>
<keyword evidence="4" id="KW-1185">Reference proteome</keyword>
<feature type="non-terminal residue" evidence="3">
    <location>
        <position position="328"/>
    </location>
</feature>
<evidence type="ECO:0000313" key="3">
    <source>
        <dbReference type="EMBL" id="ETO36003.1"/>
    </source>
</evidence>
<dbReference type="PANTHER" id="PTHR10131">
    <property type="entry name" value="TNF RECEPTOR ASSOCIATED FACTOR"/>
    <property type="match status" value="1"/>
</dbReference>
<feature type="coiled-coil region" evidence="1">
    <location>
        <begin position="262"/>
        <end position="289"/>
    </location>
</feature>
<protein>
    <recommendedName>
        <fullName evidence="5">TRAF-type domain-containing protein</fullName>
    </recommendedName>
</protein>
<dbReference type="Gene3D" id="3.30.40.10">
    <property type="entry name" value="Zinc/RING finger domain, C3HC4 (zinc finger)"/>
    <property type="match status" value="1"/>
</dbReference>
<evidence type="ECO:0000313" key="4">
    <source>
        <dbReference type="Proteomes" id="UP000023152"/>
    </source>
</evidence>
<gene>
    <name evidence="3" type="ORF">RFI_01060</name>
</gene>
<sequence>MQTETTKEDLKSETIPISFDQQCFDKNWILQTNQSGGINHAICLICKQVANNALESHCPQHEDMKEALVVGEYCLQQYLKSNSNSCPVQSHKNPIFLKSRVAQQHISDLIVVCPLQYGNDQRGEITERSKICNFKGKMKELLDHLHKSCPLKLLDCWFKPFGCNHVCFKQELNEHLISNIEYHFQLVIKFIQTIIEKLFKSQKDFQLSNFPMVFFFIYIFFPFQMIISEIDKLKKNTQSKDNEVQIPQKGLKQELIKNHEEIEVMKKLIKLLEEKNTIATQELINQENKEEKENDNVYFSPFRQFSTISFDSFQSSKLINTFTGHTDI</sequence>
<dbReference type="EMBL" id="ASPP01001086">
    <property type="protein sequence ID" value="ETO36003.1"/>
    <property type="molecule type" value="Genomic_DNA"/>
</dbReference>
<keyword evidence="2" id="KW-0812">Transmembrane</keyword>
<keyword evidence="1" id="KW-0175">Coiled coil</keyword>
<evidence type="ECO:0000256" key="2">
    <source>
        <dbReference type="SAM" id="Phobius"/>
    </source>
</evidence>
<keyword evidence="2" id="KW-0472">Membrane</keyword>
<evidence type="ECO:0008006" key="5">
    <source>
        <dbReference type="Google" id="ProtNLM"/>
    </source>
</evidence>
<comment type="caution">
    <text evidence="3">The sequence shown here is derived from an EMBL/GenBank/DDBJ whole genome shotgun (WGS) entry which is preliminary data.</text>
</comment>
<dbReference type="PANTHER" id="PTHR10131:SF94">
    <property type="entry name" value="TNF RECEPTOR-ASSOCIATED FACTOR 4"/>
    <property type="match status" value="1"/>
</dbReference>
<proteinExistence type="predicted"/>
<reference evidence="3 4" key="1">
    <citation type="journal article" date="2013" name="Curr. Biol.">
        <title>The Genome of the Foraminiferan Reticulomyxa filosa.</title>
        <authorList>
            <person name="Glockner G."/>
            <person name="Hulsmann N."/>
            <person name="Schleicher M."/>
            <person name="Noegel A.A."/>
            <person name="Eichinger L."/>
            <person name="Gallinger C."/>
            <person name="Pawlowski J."/>
            <person name="Sierra R."/>
            <person name="Euteneuer U."/>
            <person name="Pillet L."/>
            <person name="Moustafa A."/>
            <person name="Platzer M."/>
            <person name="Groth M."/>
            <person name="Szafranski K."/>
            <person name="Schliwa M."/>
        </authorList>
    </citation>
    <scope>NUCLEOTIDE SEQUENCE [LARGE SCALE GENOMIC DNA]</scope>
</reference>
<dbReference type="InterPro" id="IPR013083">
    <property type="entry name" value="Znf_RING/FYVE/PHD"/>
</dbReference>
<organism evidence="3 4">
    <name type="scientific">Reticulomyxa filosa</name>
    <dbReference type="NCBI Taxonomy" id="46433"/>
    <lineage>
        <taxon>Eukaryota</taxon>
        <taxon>Sar</taxon>
        <taxon>Rhizaria</taxon>
        <taxon>Retaria</taxon>
        <taxon>Foraminifera</taxon>
        <taxon>Monothalamids</taxon>
        <taxon>Reticulomyxidae</taxon>
        <taxon>Reticulomyxa</taxon>
    </lineage>
</organism>
<feature type="transmembrane region" description="Helical" evidence="2">
    <location>
        <begin position="210"/>
        <end position="230"/>
    </location>
</feature>
<accession>X6PD20</accession>
<keyword evidence="2" id="KW-1133">Transmembrane helix</keyword>
<dbReference type="Proteomes" id="UP000023152">
    <property type="component" value="Unassembled WGS sequence"/>
</dbReference>
<evidence type="ECO:0000256" key="1">
    <source>
        <dbReference type="SAM" id="Coils"/>
    </source>
</evidence>